<sequence length="148" mass="16501">MIDLSSIFAEQQASEIDWNGPLFSIYELPTSVNRLGVEFKHRGSELRQGVRLKARGGKLEANGVEESDLVLWEDSSPPRVDVLVRWAKRGSRSLRVWNCWEVNGVMHAWLGNAGMRVEREPEGTIVLRCSDGHGEPDFGDLVVGIAAE</sequence>
<proteinExistence type="predicted"/>
<dbReference type="Proteomes" id="UP000054314">
    <property type="component" value="Unassembled WGS sequence"/>
</dbReference>
<accession>A0A0A0BZK0</accession>
<dbReference type="AlphaFoldDB" id="A0A0A0BZK0"/>
<dbReference type="OrthoDB" id="2850580at2"/>
<gene>
    <name evidence="1" type="ORF">N869_09575</name>
</gene>
<name>A0A0A0BZK0_9CELL</name>
<evidence type="ECO:0000313" key="2">
    <source>
        <dbReference type="Proteomes" id="UP000054314"/>
    </source>
</evidence>
<protein>
    <submittedName>
        <fullName evidence="1">Uncharacterized protein</fullName>
    </submittedName>
</protein>
<comment type="caution">
    <text evidence="1">The sequence shown here is derived from an EMBL/GenBank/DDBJ whole genome shotgun (WGS) entry which is preliminary data.</text>
</comment>
<evidence type="ECO:0000313" key="1">
    <source>
        <dbReference type="EMBL" id="KGM13803.1"/>
    </source>
</evidence>
<keyword evidence="2" id="KW-1185">Reference proteome</keyword>
<organism evidence="1 2">
    <name type="scientific">Cellulomonas bogoriensis 69B4 = DSM 16987</name>
    <dbReference type="NCBI Taxonomy" id="1386082"/>
    <lineage>
        <taxon>Bacteria</taxon>
        <taxon>Bacillati</taxon>
        <taxon>Actinomycetota</taxon>
        <taxon>Actinomycetes</taxon>
        <taxon>Micrococcales</taxon>
        <taxon>Cellulomonadaceae</taxon>
        <taxon>Cellulomonas</taxon>
    </lineage>
</organism>
<dbReference type="EMBL" id="AXCZ01000024">
    <property type="protein sequence ID" value="KGM13803.1"/>
    <property type="molecule type" value="Genomic_DNA"/>
</dbReference>
<dbReference type="RefSeq" id="WP_035058284.1">
    <property type="nucleotide sequence ID" value="NZ_AXCZ01000024.1"/>
</dbReference>
<reference evidence="1 2" key="1">
    <citation type="submission" date="2013-08" db="EMBL/GenBank/DDBJ databases">
        <title>Genome sequencing of Cellulomonas bogoriensis 69B4.</title>
        <authorList>
            <person name="Chen F."/>
            <person name="Li Y."/>
            <person name="Wang G."/>
        </authorList>
    </citation>
    <scope>NUCLEOTIDE SEQUENCE [LARGE SCALE GENOMIC DNA]</scope>
    <source>
        <strain evidence="1 2">69B4</strain>
    </source>
</reference>